<evidence type="ECO:0000313" key="2">
    <source>
        <dbReference type="Proteomes" id="UP000070544"/>
    </source>
</evidence>
<dbReference type="AlphaFoldDB" id="A0A139APD5"/>
<protein>
    <submittedName>
        <fullName evidence="1">Uncharacterized protein</fullName>
    </submittedName>
</protein>
<keyword evidence="2" id="KW-1185">Reference proteome</keyword>
<proteinExistence type="predicted"/>
<dbReference type="Proteomes" id="UP000070544">
    <property type="component" value="Unassembled WGS sequence"/>
</dbReference>
<organism evidence="1 2">
    <name type="scientific">Gonapodya prolifera (strain JEL478)</name>
    <name type="common">Monoblepharis prolifera</name>
    <dbReference type="NCBI Taxonomy" id="1344416"/>
    <lineage>
        <taxon>Eukaryota</taxon>
        <taxon>Fungi</taxon>
        <taxon>Fungi incertae sedis</taxon>
        <taxon>Chytridiomycota</taxon>
        <taxon>Chytridiomycota incertae sedis</taxon>
        <taxon>Monoblepharidomycetes</taxon>
        <taxon>Monoblepharidales</taxon>
        <taxon>Gonapodyaceae</taxon>
        <taxon>Gonapodya</taxon>
    </lineage>
</organism>
<reference evidence="1 2" key="1">
    <citation type="journal article" date="2015" name="Genome Biol. Evol.">
        <title>Phylogenomic analyses indicate that early fungi evolved digesting cell walls of algal ancestors of land plants.</title>
        <authorList>
            <person name="Chang Y."/>
            <person name="Wang S."/>
            <person name="Sekimoto S."/>
            <person name="Aerts A.L."/>
            <person name="Choi C."/>
            <person name="Clum A."/>
            <person name="LaButti K.M."/>
            <person name="Lindquist E.A."/>
            <person name="Yee Ngan C."/>
            <person name="Ohm R.A."/>
            <person name="Salamov A.A."/>
            <person name="Grigoriev I.V."/>
            <person name="Spatafora J.W."/>
            <person name="Berbee M.L."/>
        </authorList>
    </citation>
    <scope>NUCLEOTIDE SEQUENCE [LARGE SCALE GENOMIC DNA]</scope>
    <source>
        <strain evidence="1 2">JEL478</strain>
    </source>
</reference>
<dbReference type="EMBL" id="KQ965741">
    <property type="protein sequence ID" value="KXS18621.1"/>
    <property type="molecule type" value="Genomic_DNA"/>
</dbReference>
<sequence length="211" mass="23599">MYEVVKDVVARTLQVKDARLKQKDELIKEKDKMLVVKGQLIRLTEEQLVELQPHLRPTSRRVSSLLDDSTTPCTCTRKRNFFSQRTRSLCVGSLKNTRRNTLDATLEGVPPDGPCTFRQLKARTTCRLRPSCAYSTPTPTQIGPRSSLWTCTRLSAANSTPHAPRARAALCGTCPSSTSTGIGSFSTCSVRRGSGSWRKTRRWRGGRVCWV</sequence>
<accession>A0A139APD5</accession>
<gene>
    <name evidence="1" type="ORF">M427DRAFT_153015</name>
</gene>
<name>A0A139APD5_GONPJ</name>
<evidence type="ECO:0000313" key="1">
    <source>
        <dbReference type="EMBL" id="KXS18621.1"/>
    </source>
</evidence>